<feature type="binding site" evidence="7">
    <location>
        <position position="95"/>
    </location>
    <ligand>
        <name>NAD(+)</name>
        <dbReference type="ChEBI" id="CHEBI:57540"/>
    </ligand>
</feature>
<feature type="active site" evidence="7">
    <location>
        <position position="197"/>
    </location>
</feature>
<comment type="caution">
    <text evidence="7">Lacks conserved residue(s) required for the propagation of feature annotation.</text>
</comment>
<feature type="domain" description="DarT" evidence="8">
    <location>
        <begin position="51"/>
        <end position="241"/>
    </location>
</feature>
<dbReference type="GO" id="GO:0016779">
    <property type="term" value="F:nucleotidyltransferase activity"/>
    <property type="evidence" value="ECO:0007669"/>
    <property type="project" value="UniProtKB-UniRule"/>
</dbReference>
<dbReference type="SUPFAM" id="SSF52949">
    <property type="entry name" value="Macro domain-like"/>
    <property type="match status" value="1"/>
</dbReference>
<reference evidence="9 10" key="1">
    <citation type="journal article" date="2020" name="Microb. Ecol.">
        <title>Ecogenomics of the Marine Benthic Filamentous Cyanobacterium Adonisia.</title>
        <authorList>
            <person name="Walter J.M."/>
            <person name="Coutinho F.H."/>
            <person name="Leomil L."/>
            <person name="Hargreaves P.I."/>
            <person name="Campeao M.E."/>
            <person name="Vieira V.V."/>
            <person name="Silva B.S."/>
            <person name="Fistarol G.O."/>
            <person name="Salomon P.S."/>
            <person name="Sawabe T."/>
            <person name="Mino S."/>
            <person name="Hosokawa M."/>
            <person name="Miyashita H."/>
            <person name="Maruyama F."/>
            <person name="van Verk M.C."/>
            <person name="Dutilh B.E."/>
            <person name="Thompson C.C."/>
            <person name="Thompson F.L."/>
        </authorList>
    </citation>
    <scope>NUCLEOTIDE SEQUENCE [LARGE SCALE GENOMIC DNA]</scope>
    <source>
        <strain evidence="9 10">CCMR0082</strain>
    </source>
</reference>
<dbReference type="AlphaFoldDB" id="A0A6M0S0J7"/>
<accession>A0A6M0S0J7</accession>
<dbReference type="InterPro" id="IPR002589">
    <property type="entry name" value="Macro_dom"/>
</dbReference>
<dbReference type="CDD" id="cd02901">
    <property type="entry name" value="Macro_Poa1p-like"/>
    <property type="match status" value="1"/>
</dbReference>
<keyword evidence="1 7" id="KW-1277">Toxin-antitoxin system</keyword>
<keyword evidence="5 7" id="KW-0238">DNA-binding</keyword>
<evidence type="ECO:0000256" key="6">
    <source>
        <dbReference type="ARBA" id="ARBA00035885"/>
    </source>
</evidence>
<comment type="catalytic activity">
    <reaction evidence="6">
        <text>an N-(ADP-alpha-D-ribosyl)-thymidine in DNA + H2O = a thymidine in DNA + ADP-D-ribose</text>
        <dbReference type="Rhea" id="RHEA:71655"/>
        <dbReference type="Rhea" id="RHEA-COMP:13556"/>
        <dbReference type="Rhea" id="RHEA-COMP:18051"/>
        <dbReference type="ChEBI" id="CHEBI:15377"/>
        <dbReference type="ChEBI" id="CHEBI:57967"/>
        <dbReference type="ChEBI" id="CHEBI:137386"/>
        <dbReference type="ChEBI" id="CHEBI:191199"/>
    </reaction>
    <physiologicalReaction direction="left-to-right" evidence="6">
        <dbReference type="Rhea" id="RHEA:71656"/>
    </physiologicalReaction>
</comment>
<protein>
    <submittedName>
        <fullName evidence="9">DUF4433 domain-containing protein</fullName>
    </submittedName>
</protein>
<keyword evidence="4 7" id="KW-0548">Nucleotidyltransferase</keyword>
<evidence type="ECO:0000256" key="2">
    <source>
        <dbReference type="ARBA" id="ARBA00022676"/>
    </source>
</evidence>
<evidence type="ECO:0000256" key="7">
    <source>
        <dbReference type="PROSITE-ProRule" id="PRU01362"/>
    </source>
</evidence>
<dbReference type="GO" id="GO:0016757">
    <property type="term" value="F:glycosyltransferase activity"/>
    <property type="evidence" value="ECO:0007669"/>
    <property type="project" value="UniProtKB-UniRule"/>
</dbReference>
<dbReference type="GO" id="GO:0003677">
    <property type="term" value="F:DNA binding"/>
    <property type="evidence" value="ECO:0007669"/>
    <property type="project" value="UniProtKB-UniRule"/>
</dbReference>
<dbReference type="InterPro" id="IPR043472">
    <property type="entry name" value="Macro_dom-like"/>
</dbReference>
<dbReference type="RefSeq" id="WP_163660058.1">
    <property type="nucleotide sequence ID" value="NZ_QZCE01000001.1"/>
</dbReference>
<keyword evidence="3 7" id="KW-0808">Transferase</keyword>
<evidence type="ECO:0000313" key="9">
    <source>
        <dbReference type="EMBL" id="NEZ61977.1"/>
    </source>
</evidence>
<proteinExistence type="inferred from homology"/>
<dbReference type="Pfam" id="PF01661">
    <property type="entry name" value="Macro"/>
    <property type="match status" value="1"/>
</dbReference>
<feature type="binding site" evidence="7">
    <location>
        <begin position="55"/>
        <end position="57"/>
    </location>
    <ligand>
        <name>NAD(+)</name>
        <dbReference type="ChEBI" id="CHEBI:57540"/>
    </ligand>
</feature>
<dbReference type="InterPro" id="IPR029494">
    <property type="entry name" value="DarT"/>
</dbReference>
<evidence type="ECO:0000313" key="10">
    <source>
        <dbReference type="Proteomes" id="UP000473574"/>
    </source>
</evidence>
<gene>
    <name evidence="9" type="ORF">D0962_04175</name>
</gene>
<evidence type="ECO:0000256" key="1">
    <source>
        <dbReference type="ARBA" id="ARBA00022649"/>
    </source>
</evidence>
<dbReference type="Pfam" id="PF14487">
    <property type="entry name" value="DarT"/>
    <property type="match status" value="1"/>
</dbReference>
<dbReference type="EMBL" id="QZCE01000001">
    <property type="protein sequence ID" value="NEZ61977.1"/>
    <property type="molecule type" value="Genomic_DNA"/>
</dbReference>
<sequence length="450" mass="51233">MLKNSNDLQEWGNDSYSQARKSPFLPRGSAIRLEAHSTAEEDEVPRKIGIEGLFYITHIDNVPSILEKGILCHEEVERSGVKYEPIYDSQIVSNRQSRTVSGEKGLWHYANLYFQPRNAMLYRIVNNTHPGNIAILFIKPEIINRDDVFITNGNAASPASEIYPAPEGRRYISSVRKEIDREWWSNVDGTKRKMMAECLVPKKVPPDCIRAIYVASDQARDKIASQMSQKIEVVVDSNRFFQPQWTYNVAPNLSLIKGDMFLSRMQTLTVSVNCVGVMGKGLASTTKYRFPDVYVKYQDICRNNAPSKTKLRMGRPYLHRRETSVLYDLSDDPSALQDTTLQTWFLIFPTKNHWKENSDFNGIEAGLKWVLANYEREGIRSLALPALGCGLGKLKWSDVGPMMCKYLAKMSIPVEIYLPIDRETPQSQLTKNFLLTSDSSVNQLSLDDLN</sequence>
<dbReference type="GO" id="GO:0140291">
    <property type="term" value="P:peptidyl-glutamate ADP-deribosylation"/>
    <property type="evidence" value="ECO:0007669"/>
    <property type="project" value="TreeGrafter"/>
</dbReference>
<dbReference type="PANTHER" id="PTHR12521">
    <property type="entry name" value="PROTEIN C6ORF130"/>
    <property type="match status" value="1"/>
</dbReference>
<comment type="caution">
    <text evidence="9">The sequence shown here is derived from an EMBL/GenBank/DDBJ whole genome shotgun (WGS) entry which is preliminary data.</text>
</comment>
<evidence type="ECO:0000256" key="5">
    <source>
        <dbReference type="ARBA" id="ARBA00023125"/>
    </source>
</evidence>
<dbReference type="Proteomes" id="UP000473574">
    <property type="component" value="Unassembled WGS sequence"/>
</dbReference>
<name>A0A6M0S0J7_9CYAN</name>
<comment type="catalytic activity">
    <reaction evidence="7">
        <text>a thymidine in DNA + NAD(+) = an N-(ADP-alpha-D-ribosyl)-thymidine in DNA + nicotinamide + H(+)</text>
        <dbReference type="Rhea" id="RHEA:71651"/>
        <dbReference type="Rhea" id="RHEA-COMP:13556"/>
        <dbReference type="Rhea" id="RHEA-COMP:18051"/>
        <dbReference type="ChEBI" id="CHEBI:15378"/>
        <dbReference type="ChEBI" id="CHEBI:17154"/>
        <dbReference type="ChEBI" id="CHEBI:57540"/>
        <dbReference type="ChEBI" id="CHEBI:137386"/>
        <dbReference type="ChEBI" id="CHEBI:191199"/>
    </reaction>
</comment>
<dbReference type="Gene3D" id="3.40.220.10">
    <property type="entry name" value="Leucine Aminopeptidase, subunit E, domain 1"/>
    <property type="match status" value="1"/>
</dbReference>
<evidence type="ECO:0000256" key="4">
    <source>
        <dbReference type="ARBA" id="ARBA00022695"/>
    </source>
</evidence>
<evidence type="ECO:0000256" key="3">
    <source>
        <dbReference type="ARBA" id="ARBA00022679"/>
    </source>
</evidence>
<dbReference type="PANTHER" id="PTHR12521:SF0">
    <property type="entry name" value="ADP-RIBOSE GLYCOHYDROLASE OARD1"/>
    <property type="match status" value="1"/>
</dbReference>
<dbReference type="InterPro" id="IPR050892">
    <property type="entry name" value="ADP-ribose_metab_enzymes"/>
</dbReference>
<dbReference type="PROSITE" id="PS52018">
    <property type="entry name" value="DART"/>
    <property type="match status" value="1"/>
</dbReference>
<comment type="similarity">
    <text evidence="7">Belongs to the DarT ADP-ribosyltransferase family.</text>
</comment>
<feature type="active site" description="Proton acceptor" evidence="7">
    <location>
        <position position="95"/>
    </location>
</feature>
<evidence type="ECO:0000259" key="8">
    <source>
        <dbReference type="PROSITE" id="PS52018"/>
    </source>
</evidence>
<organism evidence="9 10">
    <name type="scientific">Adonisia turfae CCMR0082</name>
    <dbReference type="NCBI Taxonomy" id="2304604"/>
    <lineage>
        <taxon>Bacteria</taxon>
        <taxon>Bacillati</taxon>
        <taxon>Cyanobacteriota</taxon>
        <taxon>Adonisia</taxon>
        <taxon>Adonisia turfae</taxon>
    </lineage>
</organism>
<keyword evidence="2 7" id="KW-0328">Glycosyltransferase</keyword>